<evidence type="ECO:0000313" key="7">
    <source>
        <dbReference type="Proteomes" id="UP000237246"/>
    </source>
</evidence>
<dbReference type="AlphaFoldDB" id="A0A2P4SJP0"/>
<dbReference type="InterPro" id="IPR018499">
    <property type="entry name" value="Tetraspanin/Peripherin"/>
</dbReference>
<dbReference type="GO" id="GO:0016020">
    <property type="term" value="C:membrane"/>
    <property type="evidence" value="ECO:0007669"/>
    <property type="project" value="UniProtKB-SubCell"/>
</dbReference>
<evidence type="ECO:0000313" key="6">
    <source>
        <dbReference type="EMBL" id="POI24324.1"/>
    </source>
</evidence>
<accession>A0A2P4SJP0</accession>
<dbReference type="Proteomes" id="UP000237246">
    <property type="component" value="Unassembled WGS sequence"/>
</dbReference>
<evidence type="ECO:0000256" key="2">
    <source>
        <dbReference type="ARBA" id="ARBA00022692"/>
    </source>
</evidence>
<evidence type="ECO:0008006" key="8">
    <source>
        <dbReference type="Google" id="ProtNLM"/>
    </source>
</evidence>
<evidence type="ECO:0000256" key="4">
    <source>
        <dbReference type="ARBA" id="ARBA00023136"/>
    </source>
</evidence>
<keyword evidence="3 5" id="KW-1133">Transmembrane helix</keyword>
<keyword evidence="2 5" id="KW-0812">Transmembrane</keyword>
<keyword evidence="7" id="KW-1185">Reference proteome</keyword>
<proteinExistence type="predicted"/>
<protein>
    <recommendedName>
        <fullName evidence="8">Tetraspanin</fullName>
    </recommendedName>
</protein>
<evidence type="ECO:0000256" key="5">
    <source>
        <dbReference type="SAM" id="Phobius"/>
    </source>
</evidence>
<sequence length="108" mass="12295">SSGENQLVARVSFMLLGVGSLIIFTSVVGFLGNVKEIRCLLVTVLVFFTQIAISALIFLEKEVVYHQWNYRIDEVISEYGNKSLAEKEFVWNILNAVQQNVRKTQIRT</sequence>
<feature type="transmembrane region" description="Helical" evidence="5">
    <location>
        <begin position="12"/>
        <end position="32"/>
    </location>
</feature>
<evidence type="ECO:0000256" key="1">
    <source>
        <dbReference type="ARBA" id="ARBA00004141"/>
    </source>
</evidence>
<name>A0A2P4SJP0_BAMTH</name>
<evidence type="ECO:0000256" key="3">
    <source>
        <dbReference type="ARBA" id="ARBA00022989"/>
    </source>
</evidence>
<organism evidence="6 7">
    <name type="scientific">Bambusicola thoracicus</name>
    <name type="common">Chinese bamboo-partridge</name>
    <name type="synonym">Perdix thoracica</name>
    <dbReference type="NCBI Taxonomy" id="9083"/>
    <lineage>
        <taxon>Eukaryota</taxon>
        <taxon>Metazoa</taxon>
        <taxon>Chordata</taxon>
        <taxon>Craniata</taxon>
        <taxon>Vertebrata</taxon>
        <taxon>Euteleostomi</taxon>
        <taxon>Archelosauria</taxon>
        <taxon>Archosauria</taxon>
        <taxon>Dinosauria</taxon>
        <taxon>Saurischia</taxon>
        <taxon>Theropoda</taxon>
        <taxon>Coelurosauria</taxon>
        <taxon>Aves</taxon>
        <taxon>Neognathae</taxon>
        <taxon>Galloanserae</taxon>
        <taxon>Galliformes</taxon>
        <taxon>Phasianidae</taxon>
        <taxon>Perdicinae</taxon>
        <taxon>Bambusicola</taxon>
    </lineage>
</organism>
<dbReference type="EMBL" id="PPHD01042128">
    <property type="protein sequence ID" value="POI24324.1"/>
    <property type="molecule type" value="Genomic_DNA"/>
</dbReference>
<comment type="subcellular location">
    <subcellularLocation>
        <location evidence="1">Membrane</location>
        <topology evidence="1">Multi-pass membrane protein</topology>
    </subcellularLocation>
</comment>
<comment type="caution">
    <text evidence="6">The sequence shown here is derived from an EMBL/GenBank/DDBJ whole genome shotgun (WGS) entry which is preliminary data.</text>
</comment>
<gene>
    <name evidence="6" type="ORF">CIB84_011926</name>
</gene>
<reference evidence="6 7" key="1">
    <citation type="submission" date="2018-01" db="EMBL/GenBank/DDBJ databases">
        <title>Comparison of the Chinese Bamboo Partridge and Red Junglefowl genome sequences highlights the importance of demography in genome evolution.</title>
        <authorList>
            <person name="Tiley G.P."/>
            <person name="Kimball R.T."/>
            <person name="Braun E.L."/>
            <person name="Burleigh J.G."/>
        </authorList>
    </citation>
    <scope>NUCLEOTIDE SEQUENCE [LARGE SCALE GENOMIC DNA]</scope>
    <source>
        <strain evidence="6">RTK389</strain>
        <tissue evidence="6">Blood</tissue>
    </source>
</reference>
<dbReference type="Pfam" id="PF00335">
    <property type="entry name" value="Tetraspanin"/>
    <property type="match status" value="1"/>
</dbReference>
<feature type="non-terminal residue" evidence="6">
    <location>
        <position position="1"/>
    </location>
</feature>
<feature type="transmembrane region" description="Helical" evidence="5">
    <location>
        <begin position="39"/>
        <end position="59"/>
    </location>
</feature>
<keyword evidence="4 5" id="KW-0472">Membrane</keyword>
<dbReference type="OrthoDB" id="6361633at2759"/>